<feature type="active site" evidence="12">
    <location>
        <position position="515"/>
    </location>
</feature>
<feature type="active site" evidence="12">
    <location>
        <position position="517"/>
    </location>
</feature>
<name>A0A7H1NSF1_9PROT</name>
<evidence type="ECO:0000313" key="15">
    <source>
        <dbReference type="EMBL" id="QNT78711.1"/>
    </source>
</evidence>
<dbReference type="FunFam" id="3.40.50.880:FF:000002">
    <property type="entry name" value="CTP synthase"/>
    <property type="match status" value="1"/>
</dbReference>
<dbReference type="FunFam" id="3.40.50.300:FF:000009">
    <property type="entry name" value="CTP synthase"/>
    <property type="match status" value="1"/>
</dbReference>
<feature type="binding site" evidence="12">
    <location>
        <begin position="382"/>
        <end position="385"/>
    </location>
    <ligand>
        <name>L-glutamine</name>
        <dbReference type="ChEBI" id="CHEBI:58359"/>
    </ligand>
</feature>
<dbReference type="UniPathway" id="UPA00159">
    <property type="reaction ID" value="UER00277"/>
</dbReference>
<keyword evidence="7 12" id="KW-0460">Magnesium</keyword>
<feature type="binding site" evidence="12">
    <location>
        <position position="470"/>
    </location>
    <ligand>
        <name>L-glutamine</name>
        <dbReference type="ChEBI" id="CHEBI:58359"/>
    </ligand>
</feature>
<dbReference type="InterPro" id="IPR017926">
    <property type="entry name" value="GATASE"/>
</dbReference>
<feature type="binding site" evidence="12">
    <location>
        <begin position="186"/>
        <end position="191"/>
    </location>
    <ligand>
        <name>UTP</name>
        <dbReference type="ChEBI" id="CHEBI:46398"/>
    </ligand>
</feature>
<feature type="binding site" evidence="12">
    <location>
        <position position="240"/>
    </location>
    <ligand>
        <name>ATP</name>
        <dbReference type="ChEBI" id="CHEBI:30616"/>
    </ligand>
</feature>
<dbReference type="PANTHER" id="PTHR11550">
    <property type="entry name" value="CTP SYNTHASE"/>
    <property type="match status" value="1"/>
</dbReference>
<comment type="subunit">
    <text evidence="12">Homotetramer.</text>
</comment>
<dbReference type="PANTHER" id="PTHR11550:SF0">
    <property type="entry name" value="CTP SYNTHASE-RELATED"/>
    <property type="match status" value="1"/>
</dbReference>
<dbReference type="EMBL" id="CP060244">
    <property type="protein sequence ID" value="QNT78711.1"/>
    <property type="molecule type" value="Genomic_DNA"/>
</dbReference>
<dbReference type="GO" id="GO:0046872">
    <property type="term" value="F:metal ion binding"/>
    <property type="evidence" value="ECO:0007669"/>
    <property type="project" value="UniProtKB-KW"/>
</dbReference>
<evidence type="ECO:0000256" key="5">
    <source>
        <dbReference type="ARBA" id="ARBA00022741"/>
    </source>
</evidence>
<dbReference type="Pfam" id="PF06418">
    <property type="entry name" value="CTP_synth_N"/>
    <property type="match status" value="1"/>
</dbReference>
<dbReference type="HAMAP" id="MF_01227">
    <property type="entry name" value="PyrG"/>
    <property type="match status" value="1"/>
</dbReference>
<dbReference type="GO" id="GO:0044210">
    <property type="term" value="P:'de novo' CTP biosynthetic process"/>
    <property type="evidence" value="ECO:0007669"/>
    <property type="project" value="UniProtKB-UniRule"/>
</dbReference>
<dbReference type="InterPro" id="IPR017456">
    <property type="entry name" value="CTP_synthase_N"/>
</dbReference>
<comment type="function">
    <text evidence="11 12">Catalyzes the ATP-dependent amination of UTP to CTP with either L-glutamine or ammonia as the source of nitrogen. Regulates intracellular CTP levels through interactions with the four ribonucleotide triphosphates.</text>
</comment>
<comment type="catalytic activity">
    <reaction evidence="10 12">
        <text>UTP + L-glutamine + ATP + H2O = CTP + L-glutamate + ADP + phosphate + 2 H(+)</text>
        <dbReference type="Rhea" id="RHEA:26426"/>
        <dbReference type="ChEBI" id="CHEBI:15377"/>
        <dbReference type="ChEBI" id="CHEBI:15378"/>
        <dbReference type="ChEBI" id="CHEBI:29985"/>
        <dbReference type="ChEBI" id="CHEBI:30616"/>
        <dbReference type="ChEBI" id="CHEBI:37563"/>
        <dbReference type="ChEBI" id="CHEBI:43474"/>
        <dbReference type="ChEBI" id="CHEBI:46398"/>
        <dbReference type="ChEBI" id="CHEBI:58359"/>
        <dbReference type="ChEBI" id="CHEBI:456216"/>
        <dbReference type="EC" id="6.3.4.2"/>
    </reaction>
</comment>
<dbReference type="AlphaFoldDB" id="A0A7H1NSF1"/>
<dbReference type="GO" id="GO:0003883">
    <property type="term" value="F:CTP synthase activity"/>
    <property type="evidence" value="ECO:0007669"/>
    <property type="project" value="UniProtKB-UniRule"/>
</dbReference>
<dbReference type="KEGG" id="ebla:JGUZn3_14880"/>
<evidence type="ECO:0000256" key="9">
    <source>
        <dbReference type="ARBA" id="ARBA00022975"/>
    </source>
</evidence>
<dbReference type="Proteomes" id="UP000516349">
    <property type="component" value="Chromosome"/>
</dbReference>
<dbReference type="Pfam" id="PF00117">
    <property type="entry name" value="GATase"/>
    <property type="match status" value="1"/>
</dbReference>
<feature type="binding site" evidence="12">
    <location>
        <position position="13"/>
    </location>
    <ligand>
        <name>UTP</name>
        <dbReference type="ChEBI" id="CHEBI:46398"/>
    </ligand>
</feature>
<reference evidence="15 16" key="1">
    <citation type="submission" date="2020-08" db="EMBL/GenBank/DDBJ databases">
        <title>Complete genome sequence of Entomobacter blattae G55GP.</title>
        <authorList>
            <person name="Poehlein A."/>
            <person name="Guzman J."/>
            <person name="Daniel R."/>
            <person name="Vilcinskas A."/>
        </authorList>
    </citation>
    <scope>NUCLEOTIDE SEQUENCE [LARGE SCALE GENOMIC DNA]</scope>
    <source>
        <strain evidence="15 16">G55GP</strain>
    </source>
</reference>
<protein>
    <recommendedName>
        <fullName evidence="12">CTP synthase</fullName>
        <ecNumber evidence="12">6.3.4.2</ecNumber>
    </recommendedName>
    <alternativeName>
        <fullName evidence="12">Cytidine 5'-triphosphate synthase</fullName>
    </alternativeName>
    <alternativeName>
        <fullName evidence="12">Cytidine triphosphate synthetase</fullName>
        <shortName evidence="12">CTP synthetase</shortName>
        <shortName evidence="12">CTPS</shortName>
    </alternativeName>
    <alternativeName>
        <fullName evidence="12">UTP--ammonia ligase</fullName>
    </alternativeName>
</protein>
<comment type="pathway">
    <text evidence="1 12">Pyrimidine metabolism; CTP biosynthesis via de novo pathway; CTP from UDP: step 2/2.</text>
</comment>
<feature type="binding site" evidence="12">
    <location>
        <position position="54"/>
    </location>
    <ligand>
        <name>L-glutamine</name>
        <dbReference type="ChEBI" id="CHEBI:58359"/>
    </ligand>
</feature>
<accession>A0A7H1NSF1</accession>
<evidence type="ECO:0000256" key="3">
    <source>
        <dbReference type="ARBA" id="ARBA00022598"/>
    </source>
</evidence>
<proteinExistence type="inferred from homology"/>
<dbReference type="CDD" id="cd03113">
    <property type="entry name" value="CTPS_N"/>
    <property type="match status" value="1"/>
</dbReference>
<comment type="similarity">
    <text evidence="2 12">Belongs to the CTP synthase family.</text>
</comment>
<comment type="catalytic activity">
    <reaction evidence="12">
        <text>UTP + NH4(+) + ATP = CTP + ADP + phosphate + 2 H(+)</text>
        <dbReference type="Rhea" id="RHEA:16597"/>
        <dbReference type="ChEBI" id="CHEBI:15378"/>
        <dbReference type="ChEBI" id="CHEBI:28938"/>
        <dbReference type="ChEBI" id="CHEBI:30616"/>
        <dbReference type="ChEBI" id="CHEBI:37563"/>
        <dbReference type="ChEBI" id="CHEBI:43474"/>
        <dbReference type="ChEBI" id="CHEBI:46398"/>
        <dbReference type="ChEBI" id="CHEBI:456216"/>
    </reaction>
</comment>
<comment type="miscellaneous">
    <text evidence="12">CTPSs have evolved a hybrid strategy for distinguishing between UTP and CTP. The overlapping regions of the product feedback inhibitory and substrate sites recognize a common feature in both compounds, the triphosphate moiety. To differentiate isosteric substrate and product pyrimidine rings, an additional pocket far from the expected kinase/ligase catalytic site, specifically recognizes the cytosine and ribose portions of the product inhibitor.</text>
</comment>
<organism evidence="15 16">
    <name type="scientific">Entomobacter blattae</name>
    <dbReference type="NCBI Taxonomy" id="2762277"/>
    <lineage>
        <taxon>Bacteria</taxon>
        <taxon>Pseudomonadati</taxon>
        <taxon>Pseudomonadota</taxon>
        <taxon>Alphaproteobacteria</taxon>
        <taxon>Acetobacterales</taxon>
        <taxon>Acetobacteraceae</taxon>
        <taxon>Entomobacter</taxon>
    </lineage>
</organism>
<dbReference type="InterPro" id="IPR027417">
    <property type="entry name" value="P-loop_NTPase"/>
</dbReference>
<evidence type="ECO:0000259" key="13">
    <source>
        <dbReference type="Pfam" id="PF00117"/>
    </source>
</evidence>
<feature type="binding site" evidence="12">
    <location>
        <position position="222"/>
    </location>
    <ligand>
        <name>UTP</name>
        <dbReference type="ChEBI" id="CHEBI:46398"/>
    </ligand>
</feature>
<feature type="binding site" evidence="12">
    <location>
        <begin position="14"/>
        <end position="19"/>
    </location>
    <ligand>
        <name>ATP</name>
        <dbReference type="ChEBI" id="CHEBI:30616"/>
    </ligand>
</feature>
<dbReference type="SUPFAM" id="SSF52317">
    <property type="entry name" value="Class I glutamine amidotransferase-like"/>
    <property type="match status" value="1"/>
</dbReference>
<evidence type="ECO:0000259" key="14">
    <source>
        <dbReference type="Pfam" id="PF06418"/>
    </source>
</evidence>
<feature type="binding site" evidence="12">
    <location>
        <position position="71"/>
    </location>
    <ligand>
        <name>Mg(2+)</name>
        <dbReference type="ChEBI" id="CHEBI:18420"/>
    </ligand>
</feature>
<keyword evidence="9 12" id="KW-0665">Pyrimidine biosynthesis</keyword>
<dbReference type="PROSITE" id="PS51273">
    <property type="entry name" value="GATASE_TYPE_1"/>
    <property type="match status" value="1"/>
</dbReference>
<evidence type="ECO:0000256" key="2">
    <source>
        <dbReference type="ARBA" id="ARBA00007533"/>
    </source>
</evidence>
<dbReference type="NCBIfam" id="NF003792">
    <property type="entry name" value="PRK05380.1"/>
    <property type="match status" value="1"/>
</dbReference>
<dbReference type="InterPro" id="IPR004468">
    <property type="entry name" value="CTP_synthase"/>
</dbReference>
<feature type="binding site" evidence="12">
    <location>
        <begin position="186"/>
        <end position="191"/>
    </location>
    <ligand>
        <name>CTP</name>
        <dbReference type="ChEBI" id="CHEBI:37563"/>
        <note>allosteric inhibitor</note>
    </ligand>
</feature>
<dbReference type="EC" id="6.3.4.2" evidence="12"/>
<keyword evidence="5 12" id="KW-0547">Nucleotide-binding</keyword>
<comment type="activity regulation">
    <text evidence="12">Allosterically activated by GTP, when glutamine is the substrate; GTP has no effect on the reaction when ammonia is the substrate. The allosteric effector GTP functions by stabilizing the protein conformation that binds the tetrahedral intermediate(s) formed during glutamine hydrolysis. Inhibited by the product CTP, via allosteric rather than competitive inhibition.</text>
</comment>
<feature type="binding site" evidence="12">
    <location>
        <position position="71"/>
    </location>
    <ligand>
        <name>ATP</name>
        <dbReference type="ChEBI" id="CHEBI:30616"/>
    </ligand>
</feature>
<comment type="catalytic activity">
    <reaction evidence="12">
        <text>L-glutamine + H2O = L-glutamate + NH4(+)</text>
        <dbReference type="Rhea" id="RHEA:15889"/>
        <dbReference type="ChEBI" id="CHEBI:15377"/>
        <dbReference type="ChEBI" id="CHEBI:28938"/>
        <dbReference type="ChEBI" id="CHEBI:29985"/>
        <dbReference type="ChEBI" id="CHEBI:58359"/>
    </reaction>
</comment>
<feature type="active site" description="Nucleophile; for glutamine hydrolysis" evidence="12">
    <location>
        <position position="381"/>
    </location>
</feature>
<dbReference type="CDD" id="cd01746">
    <property type="entry name" value="GATase1_CTP_Synthase"/>
    <property type="match status" value="1"/>
</dbReference>
<dbReference type="GO" id="GO:0042802">
    <property type="term" value="F:identical protein binding"/>
    <property type="evidence" value="ECO:0007669"/>
    <property type="project" value="TreeGrafter"/>
</dbReference>
<keyword evidence="6 12" id="KW-0067">ATP-binding</keyword>
<evidence type="ECO:0000256" key="12">
    <source>
        <dbReference type="HAMAP-Rule" id="MF_01227"/>
    </source>
</evidence>
<keyword evidence="8 12" id="KW-0315">Glutamine amidotransferase</keyword>
<evidence type="ECO:0000256" key="4">
    <source>
        <dbReference type="ARBA" id="ARBA00022723"/>
    </source>
</evidence>
<feature type="domain" description="Glutamine amidotransferase" evidence="13">
    <location>
        <begin position="301"/>
        <end position="534"/>
    </location>
</feature>
<feature type="binding site" evidence="12">
    <location>
        <begin position="146"/>
        <end position="148"/>
    </location>
    <ligand>
        <name>CTP</name>
        <dbReference type="ChEBI" id="CHEBI:37563"/>
        <note>allosteric inhibitor</note>
    </ligand>
</feature>
<gene>
    <name evidence="12 15" type="primary">pyrG</name>
    <name evidence="15" type="ORF">JGUZn3_14880</name>
</gene>
<dbReference type="InterPro" id="IPR033828">
    <property type="entry name" value="GATase1_CTP_Synthase"/>
</dbReference>
<feature type="binding site" evidence="12">
    <location>
        <position position="354"/>
    </location>
    <ligand>
        <name>L-glutamine</name>
        <dbReference type="ChEBI" id="CHEBI:58359"/>
    </ligand>
</feature>
<dbReference type="GO" id="GO:0019856">
    <property type="term" value="P:pyrimidine nucleobase biosynthetic process"/>
    <property type="evidence" value="ECO:0007669"/>
    <property type="project" value="TreeGrafter"/>
</dbReference>
<keyword evidence="16" id="KW-1185">Reference proteome</keyword>
<keyword evidence="4 12" id="KW-0479">Metal-binding</keyword>
<dbReference type="SUPFAM" id="SSF52540">
    <property type="entry name" value="P-loop containing nucleoside triphosphate hydrolases"/>
    <property type="match status" value="1"/>
</dbReference>
<evidence type="ECO:0000256" key="6">
    <source>
        <dbReference type="ARBA" id="ARBA00022840"/>
    </source>
</evidence>
<dbReference type="RefSeq" id="WP_203412951.1">
    <property type="nucleotide sequence ID" value="NZ_CP060244.1"/>
</dbReference>
<comment type="caution">
    <text evidence="12">Lacks conserved residue(s) required for the propagation of feature annotation.</text>
</comment>
<evidence type="ECO:0000256" key="10">
    <source>
        <dbReference type="ARBA" id="ARBA00047781"/>
    </source>
</evidence>
<dbReference type="Gene3D" id="3.40.50.880">
    <property type="match status" value="1"/>
</dbReference>
<dbReference type="Gene3D" id="3.40.50.300">
    <property type="entry name" value="P-loop containing nucleotide triphosphate hydrolases"/>
    <property type="match status" value="1"/>
</dbReference>
<feature type="binding site" evidence="12">
    <location>
        <position position="222"/>
    </location>
    <ligand>
        <name>CTP</name>
        <dbReference type="ChEBI" id="CHEBI:37563"/>
        <note>allosteric inhibitor</note>
    </ligand>
</feature>
<keyword evidence="3 12" id="KW-0436">Ligase</keyword>
<feature type="binding site" evidence="12">
    <location>
        <position position="139"/>
    </location>
    <ligand>
        <name>Mg(2+)</name>
        <dbReference type="ChEBI" id="CHEBI:18420"/>
    </ligand>
</feature>
<evidence type="ECO:0000256" key="11">
    <source>
        <dbReference type="ARBA" id="ARBA00059148"/>
    </source>
</evidence>
<feature type="region of interest" description="Amidoligase domain" evidence="12">
    <location>
        <begin position="1"/>
        <end position="265"/>
    </location>
</feature>
<dbReference type="InterPro" id="IPR029062">
    <property type="entry name" value="Class_I_gatase-like"/>
</dbReference>
<feature type="domain" description="CTP synthase N-terminal" evidence="14">
    <location>
        <begin position="3"/>
        <end position="265"/>
    </location>
</feature>
<evidence type="ECO:0000256" key="7">
    <source>
        <dbReference type="ARBA" id="ARBA00022842"/>
    </source>
</evidence>
<evidence type="ECO:0000256" key="8">
    <source>
        <dbReference type="ARBA" id="ARBA00022962"/>
    </source>
</evidence>
<evidence type="ECO:0000256" key="1">
    <source>
        <dbReference type="ARBA" id="ARBA00005171"/>
    </source>
</evidence>
<dbReference type="GO" id="GO:0005829">
    <property type="term" value="C:cytosol"/>
    <property type="evidence" value="ECO:0007669"/>
    <property type="project" value="TreeGrafter"/>
</dbReference>
<dbReference type="GO" id="GO:0005524">
    <property type="term" value="F:ATP binding"/>
    <property type="evidence" value="ECO:0007669"/>
    <property type="project" value="UniProtKB-KW"/>
</dbReference>
<dbReference type="GO" id="GO:0097268">
    <property type="term" value="C:cytoophidium"/>
    <property type="evidence" value="ECO:0007669"/>
    <property type="project" value="UniProtKB-ARBA"/>
</dbReference>
<feature type="binding site" evidence="12">
    <location>
        <position position="405"/>
    </location>
    <ligand>
        <name>L-glutamine</name>
        <dbReference type="ChEBI" id="CHEBI:58359"/>
    </ligand>
</feature>
<evidence type="ECO:0000313" key="16">
    <source>
        <dbReference type="Proteomes" id="UP000516349"/>
    </source>
</evidence>
<feature type="binding site" evidence="12">
    <location>
        <position position="13"/>
    </location>
    <ligand>
        <name>CTP</name>
        <dbReference type="ChEBI" id="CHEBI:37563"/>
        <note>allosteric inhibitor</note>
    </ligand>
</feature>
<dbReference type="NCBIfam" id="TIGR00337">
    <property type="entry name" value="PyrG"/>
    <property type="match status" value="1"/>
</dbReference>
<sequence length="544" mass="60230">MTRFIFITGGVVSSLGKGIAAAALAALLQARGYRIRIRKLDPYLNVDPGTMSPYQHGEVFVTDDGAETDLDLGHYERFTGVHTTKLDNATTGRIYSEVIARERRGDYLGATVQVIPHITDAIKATIVADTENIDFAIIEIGGTVGDIESLPFLEAIRQLRNDLGTNNTLFIHLTLVPWIASAGELKTKPTQHSVKELQNVGIQPQILLCRSDRFIPPNERKKIANFCNVKPEAVIPALDVDTIYACPISYHEEGLDTEVLKHFDLPYENTPDLEQWHNAVNAIRKPNGEVTIGIVGKYTALQDSYKSLTEALLHGGIANKTRVKIRWFDAQDLEENNTIAPHLSSVHAILVPGGFGERGSEGKIRAIQYARENKVPFLGICFGMQMAVIEAARNLANLPTASSSEFGPTETPVVGLMTEWAYGSELMRRSEGGDLGGTMRLGAYPANLKPDSQIAAIYQATKIRERHRHRYEVNVHYRKQLEECGLVMSGMSPDDVLPETIEYKNHPWFIGVQYHPELLSKPFAPHPLFSSFIQAAIQKAASHD</sequence>